<dbReference type="EMBL" id="PPUZ01000012">
    <property type="protein sequence ID" value="RZM84080.1"/>
    <property type="molecule type" value="Genomic_DNA"/>
</dbReference>
<gene>
    <name evidence="2" type="ORF">C3B51_05370</name>
</gene>
<accession>A0A4Q7ELD3</accession>
<protein>
    <submittedName>
        <fullName evidence="2">Uncharacterized protein</fullName>
    </submittedName>
</protein>
<feature type="chain" id="PRO_5020620571" evidence="1">
    <location>
        <begin position="20"/>
        <end position="115"/>
    </location>
</feature>
<evidence type="ECO:0000313" key="3">
    <source>
        <dbReference type="Proteomes" id="UP000292345"/>
    </source>
</evidence>
<evidence type="ECO:0000313" key="2">
    <source>
        <dbReference type="EMBL" id="RZM84080.1"/>
    </source>
</evidence>
<proteinExistence type="predicted"/>
<comment type="caution">
    <text evidence="2">The sequence shown here is derived from an EMBL/GenBank/DDBJ whole genome shotgun (WGS) entry which is preliminary data.</text>
</comment>
<evidence type="ECO:0000256" key="1">
    <source>
        <dbReference type="SAM" id="SignalP"/>
    </source>
</evidence>
<sequence>MKSMILWLLVAFASANVMAKNIWCNGKVTNIYIDASNNVIINGTWRNHYTRICNTEDSSEVSIVTCSLWVSLATTSLTDDLQVTLMYDDQGGTMTCANIPTYTGAPRPQYLMLLK</sequence>
<feature type="signal peptide" evidence="1">
    <location>
        <begin position="1"/>
        <end position="19"/>
    </location>
</feature>
<organism evidence="2 3">
    <name type="scientific">Pseudoalteromonas rubra</name>
    <dbReference type="NCBI Taxonomy" id="43658"/>
    <lineage>
        <taxon>Bacteria</taxon>
        <taxon>Pseudomonadati</taxon>
        <taxon>Pseudomonadota</taxon>
        <taxon>Gammaproteobacteria</taxon>
        <taxon>Alteromonadales</taxon>
        <taxon>Pseudoalteromonadaceae</taxon>
        <taxon>Pseudoalteromonas</taxon>
    </lineage>
</organism>
<keyword evidence="1" id="KW-0732">Signal</keyword>
<name>A0A4Q7ELD3_9GAMM</name>
<dbReference type="AlphaFoldDB" id="A0A4Q7ELD3"/>
<dbReference type="RefSeq" id="WP_130244413.1">
    <property type="nucleotide sequence ID" value="NZ_PPUZ01000012.1"/>
</dbReference>
<reference evidence="2 3" key="1">
    <citation type="submission" date="2018-01" db="EMBL/GenBank/DDBJ databases">
        <title>Co-occurrence of chitin degradation, pigmentation and bioactivity in marine Pseudoalteromonas.</title>
        <authorList>
            <person name="Paulsen S."/>
            <person name="Gram L."/>
            <person name="Machado H."/>
        </authorList>
    </citation>
    <scope>NUCLEOTIDE SEQUENCE [LARGE SCALE GENOMIC DNA]</scope>
    <source>
        <strain evidence="2 3">S1946</strain>
    </source>
</reference>
<dbReference type="Proteomes" id="UP000292345">
    <property type="component" value="Unassembled WGS sequence"/>
</dbReference>